<feature type="domain" description="RCK N-terminal" evidence="12">
    <location>
        <begin position="398"/>
        <end position="514"/>
    </location>
</feature>
<name>A0A8J3G0L8_9BURK</name>
<organism evidence="13 14">
    <name type="scientific">Formosimonas limnophila</name>
    <dbReference type="NCBI Taxonomy" id="1384487"/>
    <lineage>
        <taxon>Bacteria</taxon>
        <taxon>Pseudomonadati</taxon>
        <taxon>Pseudomonadota</taxon>
        <taxon>Betaproteobacteria</taxon>
        <taxon>Burkholderiales</taxon>
        <taxon>Burkholderiaceae</taxon>
        <taxon>Formosimonas</taxon>
    </lineage>
</organism>
<keyword evidence="5" id="KW-0633">Potassium transport</keyword>
<dbReference type="PANTHER" id="PTHR46157">
    <property type="entry name" value="K(+) EFFLUX ANTIPORTER 3, CHLOROPLASTIC"/>
    <property type="match status" value="1"/>
</dbReference>
<protein>
    <submittedName>
        <fullName evidence="13">Glutathione-regulated potassium-efflux system protein KefC</fullName>
    </submittedName>
</protein>
<keyword evidence="9" id="KW-0406">Ion transport</keyword>
<dbReference type="AlphaFoldDB" id="A0A8J3G0L8"/>
<dbReference type="Proteomes" id="UP000614287">
    <property type="component" value="Unassembled WGS sequence"/>
</dbReference>
<dbReference type="InterPro" id="IPR003148">
    <property type="entry name" value="RCK_N"/>
</dbReference>
<dbReference type="GO" id="GO:1902600">
    <property type="term" value="P:proton transmembrane transport"/>
    <property type="evidence" value="ECO:0007669"/>
    <property type="project" value="InterPro"/>
</dbReference>
<dbReference type="Pfam" id="PF00999">
    <property type="entry name" value="Na_H_Exchanger"/>
    <property type="match status" value="1"/>
</dbReference>
<evidence type="ECO:0000256" key="10">
    <source>
        <dbReference type="ARBA" id="ARBA00023136"/>
    </source>
</evidence>
<feature type="transmembrane region" description="Helical" evidence="11">
    <location>
        <begin position="238"/>
        <end position="255"/>
    </location>
</feature>
<evidence type="ECO:0000256" key="9">
    <source>
        <dbReference type="ARBA" id="ARBA00023065"/>
    </source>
</evidence>
<evidence type="ECO:0000256" key="5">
    <source>
        <dbReference type="ARBA" id="ARBA00022538"/>
    </source>
</evidence>
<dbReference type="PROSITE" id="PS51201">
    <property type="entry name" value="RCK_N"/>
    <property type="match status" value="1"/>
</dbReference>
<keyword evidence="14" id="KW-1185">Reference proteome</keyword>
<proteinExistence type="inferred from homology"/>
<feature type="transmembrane region" description="Helical" evidence="11">
    <location>
        <begin position="117"/>
        <end position="137"/>
    </location>
</feature>
<keyword evidence="4" id="KW-0050">Antiport</keyword>
<dbReference type="NCBIfam" id="TIGR00932">
    <property type="entry name" value="2a37"/>
    <property type="match status" value="1"/>
</dbReference>
<dbReference type="Gene3D" id="1.20.1530.20">
    <property type="match status" value="1"/>
</dbReference>
<feature type="transmembrane region" description="Helical" evidence="11">
    <location>
        <begin position="88"/>
        <end position="111"/>
    </location>
</feature>
<feature type="transmembrane region" description="Helical" evidence="11">
    <location>
        <begin position="6"/>
        <end position="25"/>
    </location>
</feature>
<dbReference type="GO" id="GO:0005886">
    <property type="term" value="C:plasma membrane"/>
    <property type="evidence" value="ECO:0007669"/>
    <property type="project" value="TreeGrafter"/>
</dbReference>
<dbReference type="GO" id="GO:0012505">
    <property type="term" value="C:endomembrane system"/>
    <property type="evidence" value="ECO:0007669"/>
    <property type="project" value="UniProtKB-SubCell"/>
</dbReference>
<dbReference type="FunFam" id="3.40.50.720:FF:000036">
    <property type="entry name" value="Glutathione-regulated potassium-efflux system protein KefB"/>
    <property type="match status" value="1"/>
</dbReference>
<evidence type="ECO:0000256" key="1">
    <source>
        <dbReference type="ARBA" id="ARBA00004127"/>
    </source>
</evidence>
<comment type="similarity">
    <text evidence="2">Belongs to the monovalent cation:proton antiporter 2 (CPA2) transporter (TC 2.A.37) family.</text>
</comment>
<dbReference type="GO" id="GO:0008324">
    <property type="term" value="F:monoatomic cation transmembrane transporter activity"/>
    <property type="evidence" value="ECO:0007669"/>
    <property type="project" value="InterPro"/>
</dbReference>
<gene>
    <name evidence="13" type="primary">kefC</name>
    <name evidence="13" type="ORF">GCM10009007_16360</name>
</gene>
<evidence type="ECO:0000256" key="11">
    <source>
        <dbReference type="SAM" id="Phobius"/>
    </source>
</evidence>
<evidence type="ECO:0000256" key="2">
    <source>
        <dbReference type="ARBA" id="ARBA00005551"/>
    </source>
</evidence>
<evidence type="ECO:0000256" key="3">
    <source>
        <dbReference type="ARBA" id="ARBA00022448"/>
    </source>
</evidence>
<feature type="transmembrane region" description="Helical" evidence="11">
    <location>
        <begin position="178"/>
        <end position="200"/>
    </location>
</feature>
<dbReference type="EMBL" id="BMZG01000008">
    <property type="protein sequence ID" value="GHA76043.1"/>
    <property type="molecule type" value="Genomic_DNA"/>
</dbReference>
<dbReference type="SUPFAM" id="SSF51735">
    <property type="entry name" value="NAD(P)-binding Rossmann-fold domains"/>
    <property type="match status" value="1"/>
</dbReference>
<sequence>MHEQTNVLFYFLIYLAAMVVVVPIAKRLGLGVVLGYLIAGLALGPNGFGLAENTSSISTLAELGVVLMLFTIGLELDAKKLWDMRHRVFTFGALQMAVCGGVFYAVTQFFGLSQLPALVLGLALALSSTAVAVQIMNDKNLMGTEAGRSVFGVLLFQDMAAIPLIIVIGILAPSEGAAHFNALNAIGAVIAVIVAGRYLIRYLLRWIAQNGSRELFVGAALLLVIAVMELMIKVGVSAGLGAFLAGVLLASSEYRHELEADLNPFRGLFLGLFFITIGSSMDIPLLFAQWPKILGLLIAYMVLKFILLYIVAAIVRINVRERLTFALLLGQGGEFAFVVGSLAVSGQLFTSEQGAWLNLIVALSLAASPLLIKAYDFVQARFLTGKEDTAEMDTDMHHSPVIIAGFGRFGQIIGRLLLSAGIKPTVLDHDSSLIDSMRQFGFKVYFGDAARLDLLEVAGAQHAKILVVAVDDKDTNLKIVEMAQRHFPHLQIIARAYDVRHYYDLRKLGVTVAERELFEGSLRLGRQCLQMMGVDSYEAREFADSFRDKNYELLHMNENLDRDNTKEFAATVRKNREELERQLTVEIKAPKVGYEWQEALKRAADERL</sequence>
<feature type="transmembrane region" description="Helical" evidence="11">
    <location>
        <begin position="267"/>
        <end position="287"/>
    </location>
</feature>
<keyword evidence="3" id="KW-0813">Transport</keyword>
<dbReference type="GO" id="GO:0015297">
    <property type="term" value="F:antiporter activity"/>
    <property type="evidence" value="ECO:0007669"/>
    <property type="project" value="UniProtKB-KW"/>
</dbReference>
<keyword evidence="6 11" id="KW-0812">Transmembrane</keyword>
<dbReference type="PANTHER" id="PTHR46157:SF3">
    <property type="entry name" value="GLUTATHIONE-REGULATED POTASSIUM-EFFLUX SYSTEM PROTEIN KEFC"/>
    <property type="match status" value="1"/>
</dbReference>
<keyword evidence="10 11" id="KW-0472">Membrane</keyword>
<reference evidence="13" key="1">
    <citation type="journal article" date="2014" name="Int. J. Syst. Evol. Microbiol.">
        <title>Complete genome sequence of Corynebacterium casei LMG S-19264T (=DSM 44701T), isolated from a smear-ripened cheese.</title>
        <authorList>
            <consortium name="US DOE Joint Genome Institute (JGI-PGF)"/>
            <person name="Walter F."/>
            <person name="Albersmeier A."/>
            <person name="Kalinowski J."/>
            <person name="Ruckert C."/>
        </authorList>
    </citation>
    <scope>NUCLEOTIDE SEQUENCE</scope>
    <source>
        <strain evidence="13">KCTC 32501</strain>
    </source>
</reference>
<dbReference type="GO" id="GO:0006813">
    <property type="term" value="P:potassium ion transport"/>
    <property type="evidence" value="ECO:0007669"/>
    <property type="project" value="UniProtKB-KW"/>
</dbReference>
<keyword evidence="7" id="KW-0630">Potassium</keyword>
<feature type="transmembrane region" description="Helical" evidence="11">
    <location>
        <begin position="293"/>
        <end position="315"/>
    </location>
</feature>
<accession>A0A8J3G0L8</accession>
<comment type="subcellular location">
    <subcellularLocation>
        <location evidence="1">Endomembrane system</location>
        <topology evidence="1">Multi-pass membrane protein</topology>
    </subcellularLocation>
</comment>
<evidence type="ECO:0000313" key="13">
    <source>
        <dbReference type="EMBL" id="GHA76043.1"/>
    </source>
</evidence>
<dbReference type="InterPro" id="IPR004771">
    <property type="entry name" value="K/H_exchanger"/>
</dbReference>
<comment type="caution">
    <text evidence="13">The sequence shown here is derived from an EMBL/GenBank/DDBJ whole genome shotgun (WGS) entry which is preliminary data.</text>
</comment>
<dbReference type="RefSeq" id="WP_189493469.1">
    <property type="nucleotide sequence ID" value="NZ_BMZG01000008.1"/>
</dbReference>
<dbReference type="Gene3D" id="3.40.50.720">
    <property type="entry name" value="NAD(P)-binding Rossmann-like Domain"/>
    <property type="match status" value="1"/>
</dbReference>
<feature type="transmembrane region" description="Helical" evidence="11">
    <location>
        <begin position="32"/>
        <end position="51"/>
    </location>
</feature>
<dbReference type="InterPro" id="IPR038770">
    <property type="entry name" value="Na+/solute_symporter_sf"/>
</dbReference>
<evidence type="ECO:0000259" key="12">
    <source>
        <dbReference type="PROSITE" id="PS51201"/>
    </source>
</evidence>
<dbReference type="InterPro" id="IPR006153">
    <property type="entry name" value="Cation/H_exchanger_TM"/>
</dbReference>
<evidence type="ECO:0000313" key="14">
    <source>
        <dbReference type="Proteomes" id="UP000614287"/>
    </source>
</evidence>
<dbReference type="InterPro" id="IPR036291">
    <property type="entry name" value="NAD(P)-bd_dom_sf"/>
</dbReference>
<reference evidence="13" key="2">
    <citation type="submission" date="2020-09" db="EMBL/GenBank/DDBJ databases">
        <authorList>
            <person name="Sun Q."/>
            <person name="Kim S."/>
        </authorList>
    </citation>
    <scope>NUCLEOTIDE SEQUENCE</scope>
    <source>
        <strain evidence="13">KCTC 32501</strain>
    </source>
</reference>
<evidence type="ECO:0000256" key="8">
    <source>
        <dbReference type="ARBA" id="ARBA00022989"/>
    </source>
</evidence>
<evidence type="ECO:0000256" key="7">
    <source>
        <dbReference type="ARBA" id="ARBA00022958"/>
    </source>
</evidence>
<dbReference type="Pfam" id="PF02254">
    <property type="entry name" value="TrkA_N"/>
    <property type="match status" value="1"/>
</dbReference>
<evidence type="ECO:0000256" key="4">
    <source>
        <dbReference type="ARBA" id="ARBA00022449"/>
    </source>
</evidence>
<keyword evidence="8 11" id="KW-1133">Transmembrane helix</keyword>
<feature type="transmembrane region" description="Helical" evidence="11">
    <location>
        <begin position="149"/>
        <end position="172"/>
    </location>
</feature>
<evidence type="ECO:0000256" key="6">
    <source>
        <dbReference type="ARBA" id="ARBA00022692"/>
    </source>
</evidence>